<organism evidence="13 14">
    <name type="scientific">Remersonia thermophila</name>
    <dbReference type="NCBI Taxonomy" id="72144"/>
    <lineage>
        <taxon>Eukaryota</taxon>
        <taxon>Fungi</taxon>
        <taxon>Dikarya</taxon>
        <taxon>Ascomycota</taxon>
        <taxon>Pezizomycotina</taxon>
        <taxon>Sordariomycetes</taxon>
        <taxon>Sordariomycetidae</taxon>
        <taxon>Sordariales</taxon>
        <taxon>Sordariales incertae sedis</taxon>
        <taxon>Remersonia</taxon>
    </lineage>
</organism>
<keyword evidence="14" id="KW-1185">Reference proteome</keyword>
<feature type="transmembrane region" description="Helical" evidence="12">
    <location>
        <begin position="27"/>
        <end position="48"/>
    </location>
</feature>
<feature type="transmembrane region" description="Helical" evidence="12">
    <location>
        <begin position="350"/>
        <end position="371"/>
    </location>
</feature>
<evidence type="ECO:0000256" key="12">
    <source>
        <dbReference type="RuleBase" id="RU363112"/>
    </source>
</evidence>
<comment type="subcellular location">
    <subcellularLocation>
        <location evidence="1 12">Endoplasmic reticulum membrane</location>
        <topology evidence="1 12">Multi-pass membrane protein</topology>
    </subcellularLocation>
</comment>
<keyword evidence="9 12" id="KW-0256">Endoplasmic reticulum</keyword>
<keyword evidence="8 12" id="KW-0812">Transmembrane</keyword>
<dbReference type="EC" id="2.4.1.-" evidence="12"/>
<dbReference type="InterPro" id="IPR007315">
    <property type="entry name" value="PIG-V/Gpi18"/>
</dbReference>
<comment type="function">
    <text evidence="12">Mannosyltransferase involved in glycosylphosphatidylinositol-anchor biosynthesis.</text>
</comment>
<reference evidence="13 14" key="1">
    <citation type="journal article" date="2024" name="Commun. Biol.">
        <title>Comparative genomic analysis of thermophilic fungi reveals convergent evolutionary adaptations and gene losses.</title>
        <authorList>
            <person name="Steindorff A.S."/>
            <person name="Aguilar-Pontes M.V."/>
            <person name="Robinson A.J."/>
            <person name="Andreopoulos B."/>
            <person name="LaButti K."/>
            <person name="Kuo A."/>
            <person name="Mondo S."/>
            <person name="Riley R."/>
            <person name="Otillar R."/>
            <person name="Haridas S."/>
            <person name="Lipzen A."/>
            <person name="Grimwood J."/>
            <person name="Schmutz J."/>
            <person name="Clum A."/>
            <person name="Reid I.D."/>
            <person name="Moisan M.C."/>
            <person name="Butler G."/>
            <person name="Nguyen T.T.M."/>
            <person name="Dewar K."/>
            <person name="Conant G."/>
            <person name="Drula E."/>
            <person name="Henrissat B."/>
            <person name="Hansel C."/>
            <person name="Singer S."/>
            <person name="Hutchinson M.I."/>
            <person name="de Vries R.P."/>
            <person name="Natvig D.O."/>
            <person name="Powell A.J."/>
            <person name="Tsang A."/>
            <person name="Grigoriev I.V."/>
        </authorList>
    </citation>
    <scope>NUCLEOTIDE SEQUENCE [LARGE SCALE GENOMIC DNA]</scope>
    <source>
        <strain evidence="13 14">ATCC 22073</strain>
    </source>
</reference>
<keyword evidence="10 12" id="KW-1133">Transmembrane helix</keyword>
<evidence type="ECO:0000256" key="3">
    <source>
        <dbReference type="ARBA" id="ARBA00008698"/>
    </source>
</evidence>
<evidence type="ECO:0000256" key="2">
    <source>
        <dbReference type="ARBA" id="ARBA00004687"/>
    </source>
</evidence>
<dbReference type="GeneID" id="98126787"/>
<dbReference type="EMBL" id="JAZGUE010000005">
    <property type="protein sequence ID" value="KAL2266180.1"/>
    <property type="molecule type" value="Genomic_DNA"/>
</dbReference>
<dbReference type="Proteomes" id="UP001600064">
    <property type="component" value="Unassembled WGS sequence"/>
</dbReference>
<evidence type="ECO:0000313" key="14">
    <source>
        <dbReference type="Proteomes" id="UP001600064"/>
    </source>
</evidence>
<comment type="similarity">
    <text evidence="3 12">Belongs to the PIGV family.</text>
</comment>
<evidence type="ECO:0000256" key="1">
    <source>
        <dbReference type="ARBA" id="ARBA00004477"/>
    </source>
</evidence>
<feature type="transmembrane region" description="Helical" evidence="12">
    <location>
        <begin position="141"/>
        <end position="160"/>
    </location>
</feature>
<proteinExistence type="inferred from homology"/>
<keyword evidence="5 12" id="KW-0337">GPI-anchor biosynthesis</keyword>
<evidence type="ECO:0000256" key="11">
    <source>
        <dbReference type="ARBA" id="ARBA00023136"/>
    </source>
</evidence>
<sequence length="495" mass="52606">MAGPNPQPPAQPNSLFAKAFTHPHRTLATAFVAWKLALFLIACGAVLAGEAYDTSADLVIHGTGSGTTVSRDSFATRLVTRFCSWDAIYFVSIARGGYLHEQFWAFGSGLPGVVRGVVAAGRRLGLVSPAAGSAADAFAEGLVGIAVASTAHFLSALALYRLGEVVFGREPSQRKTNPLPLIAALLHILSPAGLFLSAPYAESSFAFLSFTGYLLFALSCRLDGHGKRPALRDAYTILAGILFGVATAFRSNGILNGIPFAWEVVRLLPGLAGEDPRRSKGDALRRLVALGLGGVCVAAGTVVPQAVAYQRFCFMMGDQGVEPRPWCGRWLPSIYAFVQSHYWNTGFLRYWTISNLPLFLLATPMLTVLAASGVTQLRGGLASLLAARSAAPSTMTPPETTPNAARSPSQPMQSFLNAAAAAQVLLVVLALTSYHVQIITRLSSGYPLWYWWVAEKFVRANANGKDAVLANRVVTFAVVYAAVQGGLFASFLPPA</sequence>
<feature type="transmembrane region" description="Helical" evidence="12">
    <location>
        <begin position="287"/>
        <end position="307"/>
    </location>
</feature>
<dbReference type="PANTHER" id="PTHR12468">
    <property type="entry name" value="GPI MANNOSYLTRANSFERASE 2"/>
    <property type="match status" value="1"/>
</dbReference>
<feature type="transmembrane region" description="Helical" evidence="12">
    <location>
        <begin position="473"/>
        <end position="492"/>
    </location>
</feature>
<evidence type="ECO:0000256" key="10">
    <source>
        <dbReference type="ARBA" id="ARBA00022989"/>
    </source>
</evidence>
<protein>
    <recommendedName>
        <fullName evidence="4 12">GPI mannosyltransferase 2</fullName>
        <ecNumber evidence="12">2.4.1.-</ecNumber>
    </recommendedName>
</protein>
<dbReference type="Pfam" id="PF04188">
    <property type="entry name" value="Mannosyl_trans2"/>
    <property type="match status" value="1"/>
</dbReference>
<feature type="transmembrane region" description="Helical" evidence="12">
    <location>
        <begin position="181"/>
        <end position="198"/>
    </location>
</feature>
<evidence type="ECO:0000256" key="6">
    <source>
        <dbReference type="ARBA" id="ARBA00022676"/>
    </source>
</evidence>
<gene>
    <name evidence="13" type="ORF">VTJ83DRAFT_5532</name>
</gene>
<dbReference type="PANTHER" id="PTHR12468:SF2">
    <property type="entry name" value="GPI MANNOSYLTRANSFERASE 2"/>
    <property type="match status" value="1"/>
</dbReference>
<evidence type="ECO:0000256" key="4">
    <source>
        <dbReference type="ARBA" id="ARBA00013795"/>
    </source>
</evidence>
<accession>A0ABR4D765</accession>
<evidence type="ECO:0000313" key="13">
    <source>
        <dbReference type="EMBL" id="KAL2266180.1"/>
    </source>
</evidence>
<comment type="pathway">
    <text evidence="2 12">Glycolipid biosynthesis; glycosylphosphatidylinositol-anchor biosynthesis.</text>
</comment>
<keyword evidence="7 12" id="KW-0808">Transferase</keyword>
<comment type="caution">
    <text evidence="13">The sequence shown here is derived from an EMBL/GenBank/DDBJ whole genome shotgun (WGS) entry which is preliminary data.</text>
</comment>
<keyword evidence="11 12" id="KW-0472">Membrane</keyword>
<comment type="caution">
    <text evidence="12">Lacks conserved residue(s) required for the propagation of feature annotation.</text>
</comment>
<dbReference type="RefSeq" id="XP_070864907.1">
    <property type="nucleotide sequence ID" value="XM_071012143.1"/>
</dbReference>
<feature type="transmembrane region" description="Helical" evidence="12">
    <location>
        <begin position="204"/>
        <end position="222"/>
    </location>
</feature>
<evidence type="ECO:0000256" key="9">
    <source>
        <dbReference type="ARBA" id="ARBA00022824"/>
    </source>
</evidence>
<name>A0ABR4D765_9PEZI</name>
<evidence type="ECO:0000256" key="5">
    <source>
        <dbReference type="ARBA" id="ARBA00022502"/>
    </source>
</evidence>
<evidence type="ECO:0000256" key="8">
    <source>
        <dbReference type="ARBA" id="ARBA00022692"/>
    </source>
</evidence>
<evidence type="ECO:0000256" key="7">
    <source>
        <dbReference type="ARBA" id="ARBA00022679"/>
    </source>
</evidence>
<keyword evidence="6 12" id="KW-0328">Glycosyltransferase</keyword>